<dbReference type="EMBL" id="CP036282">
    <property type="protein sequence ID" value="QDL56434.1"/>
    <property type="molecule type" value="Genomic_DNA"/>
</dbReference>
<dbReference type="SUPFAM" id="SSF47413">
    <property type="entry name" value="lambda repressor-like DNA-binding domains"/>
    <property type="match status" value="1"/>
</dbReference>
<name>A0A515EUT0_9BURK</name>
<organism evidence="3 4">
    <name type="scientific">Rhodoferax aquaticus</name>
    <dbReference type="NCBI Taxonomy" id="2527691"/>
    <lineage>
        <taxon>Bacteria</taxon>
        <taxon>Pseudomonadati</taxon>
        <taxon>Pseudomonadota</taxon>
        <taxon>Betaproteobacteria</taxon>
        <taxon>Burkholderiales</taxon>
        <taxon>Comamonadaceae</taxon>
        <taxon>Rhodoferax</taxon>
    </lineage>
</organism>
<feature type="domain" description="HTH cro/C1-type" evidence="2">
    <location>
        <begin position="6"/>
        <end position="42"/>
    </location>
</feature>
<accession>A0A515EUT0</accession>
<sequence length="88" mass="9807">MNSQQIQKLRTDLGLSQPEFAQLFGAHSMTVSRWERDKATPTPYQLALMHQFRQTADVKKAQAEETVKNLLVGAGVVAALIWLLGAKK</sequence>
<dbReference type="InterPro" id="IPR010982">
    <property type="entry name" value="Lambda_DNA-bd_dom_sf"/>
</dbReference>
<evidence type="ECO:0000313" key="4">
    <source>
        <dbReference type="Proteomes" id="UP000317365"/>
    </source>
</evidence>
<keyword evidence="1" id="KW-0472">Membrane</keyword>
<keyword evidence="1" id="KW-1133">Transmembrane helix</keyword>
<evidence type="ECO:0000259" key="2">
    <source>
        <dbReference type="PROSITE" id="PS50943"/>
    </source>
</evidence>
<dbReference type="PROSITE" id="PS50943">
    <property type="entry name" value="HTH_CROC1"/>
    <property type="match status" value="1"/>
</dbReference>
<dbReference type="KEGG" id="rhg:EXZ61_20995"/>
<dbReference type="Proteomes" id="UP000317365">
    <property type="component" value="Chromosome"/>
</dbReference>
<keyword evidence="4" id="KW-1185">Reference proteome</keyword>
<proteinExistence type="predicted"/>
<feature type="transmembrane region" description="Helical" evidence="1">
    <location>
        <begin position="69"/>
        <end position="86"/>
    </location>
</feature>
<evidence type="ECO:0000256" key="1">
    <source>
        <dbReference type="SAM" id="Phobius"/>
    </source>
</evidence>
<dbReference type="RefSeq" id="WP_142813869.1">
    <property type="nucleotide sequence ID" value="NZ_CP036282.1"/>
</dbReference>
<protein>
    <submittedName>
        <fullName evidence="3">Helix-turn-helix domain-containing protein</fullName>
    </submittedName>
</protein>
<dbReference type="Pfam" id="PF01381">
    <property type="entry name" value="HTH_3"/>
    <property type="match status" value="1"/>
</dbReference>
<dbReference type="AlphaFoldDB" id="A0A515EUT0"/>
<gene>
    <name evidence="3" type="ORF">EXZ61_20995</name>
</gene>
<dbReference type="Gene3D" id="1.10.260.40">
    <property type="entry name" value="lambda repressor-like DNA-binding domains"/>
    <property type="match status" value="1"/>
</dbReference>
<keyword evidence="1" id="KW-0812">Transmembrane</keyword>
<reference evidence="4" key="2">
    <citation type="journal article" date="2020" name="Int. J. Syst. Evol. Microbiol.">
        <title>Genomic insights into a novel species Rhodoferax aquaticus sp. nov., isolated from freshwater.</title>
        <authorList>
            <person name="Li T."/>
            <person name="Zhuo Y."/>
            <person name="Jin C.Z."/>
            <person name="Wu X."/>
            <person name="Ko S.R."/>
            <person name="Jin F.J."/>
            <person name="Ahn C.Y."/>
            <person name="Oh H.M."/>
            <person name="Lee H.G."/>
            <person name="Jin L."/>
        </authorList>
    </citation>
    <scope>NUCLEOTIDE SEQUENCE [LARGE SCALE GENOMIC DNA]</scope>
    <source>
        <strain evidence="4">Gr-4</strain>
    </source>
</reference>
<dbReference type="InterPro" id="IPR001387">
    <property type="entry name" value="Cro/C1-type_HTH"/>
</dbReference>
<evidence type="ECO:0000313" key="3">
    <source>
        <dbReference type="EMBL" id="QDL56434.1"/>
    </source>
</evidence>
<dbReference type="GO" id="GO:0003677">
    <property type="term" value="F:DNA binding"/>
    <property type="evidence" value="ECO:0007669"/>
    <property type="project" value="InterPro"/>
</dbReference>
<reference evidence="4" key="1">
    <citation type="submission" date="2019-02" db="EMBL/GenBank/DDBJ databases">
        <title>Complete genome sequence of Rhodoferax sp. Gr-4.</title>
        <authorList>
            <person name="Jin L."/>
        </authorList>
    </citation>
    <scope>NUCLEOTIDE SEQUENCE [LARGE SCALE GENOMIC DNA]</scope>
    <source>
        <strain evidence="4">Gr-4</strain>
    </source>
</reference>
<dbReference type="CDD" id="cd00093">
    <property type="entry name" value="HTH_XRE"/>
    <property type="match status" value="1"/>
</dbReference>